<dbReference type="Pfam" id="PF01165">
    <property type="entry name" value="Ribosomal_S21"/>
    <property type="match status" value="1"/>
</dbReference>
<keyword evidence="3" id="KW-0687">Ribonucleoprotein</keyword>
<organism evidence="5 6">
    <name type="scientific">Rhizoctonia solani</name>
    <dbReference type="NCBI Taxonomy" id="456999"/>
    <lineage>
        <taxon>Eukaryota</taxon>
        <taxon>Fungi</taxon>
        <taxon>Dikarya</taxon>
        <taxon>Basidiomycota</taxon>
        <taxon>Agaricomycotina</taxon>
        <taxon>Agaricomycetes</taxon>
        <taxon>Cantharellales</taxon>
        <taxon>Ceratobasidiaceae</taxon>
        <taxon>Rhizoctonia</taxon>
    </lineage>
</organism>
<dbReference type="GO" id="GO:0005840">
    <property type="term" value="C:ribosome"/>
    <property type="evidence" value="ECO:0007669"/>
    <property type="project" value="UniProtKB-KW"/>
</dbReference>
<name>A0A8H3CUI2_9AGAM</name>
<evidence type="ECO:0000313" key="6">
    <source>
        <dbReference type="Proteomes" id="UP000663850"/>
    </source>
</evidence>
<sequence length="337" mass="38156">MNVLSRIIASGAGREGLTTTWGLKSHTRSISSSAGIDKYLAPYPSLPKAEPSPQTPAATPPSPTPLPVKPQSDFFKNILSHHYLVPELTASERWASVHDGVLRELKGPGNVYTGRSVLVNEYMDVPSAYRRLHAILNRNRVRSELFLQRRYEKPSDRERRLKSERHRRRFAAWIRKKVQLVSEIRRRTRRLSPHVWLAYSMLLYVPTVWTGGSSVSVSTISSTLIYFCSSGSSGTRVFNLLNRTIYSNQPIKMCYNVVEGRLYEGCGHFQAMNTERADCQNKACVFSRSHTPGCRNQACNKFMTVPQNKPIRQSPRECPDCAQRNRMGGIPVGPSYR</sequence>
<dbReference type="EMBL" id="CAJMWZ010004858">
    <property type="protein sequence ID" value="CAE6496264.1"/>
    <property type="molecule type" value="Genomic_DNA"/>
</dbReference>
<comment type="caution">
    <text evidence="5">The sequence shown here is derived from an EMBL/GenBank/DDBJ whole genome shotgun (WGS) entry which is preliminary data.</text>
</comment>
<dbReference type="PANTHER" id="PTHR41237:SF1">
    <property type="entry name" value="SMALL RIBOSOMAL SUBUNIT PROTEIN BS21M"/>
    <property type="match status" value="1"/>
</dbReference>
<evidence type="ECO:0000256" key="2">
    <source>
        <dbReference type="ARBA" id="ARBA00022980"/>
    </source>
</evidence>
<protein>
    <submittedName>
        <fullName evidence="5">Uncharacterized protein</fullName>
    </submittedName>
</protein>
<keyword evidence="2" id="KW-0689">Ribosomal protein</keyword>
<evidence type="ECO:0000256" key="3">
    <source>
        <dbReference type="ARBA" id="ARBA00023274"/>
    </source>
</evidence>
<dbReference type="InterPro" id="IPR001911">
    <property type="entry name" value="Ribosomal_bS21"/>
</dbReference>
<evidence type="ECO:0000256" key="1">
    <source>
        <dbReference type="ARBA" id="ARBA00006640"/>
    </source>
</evidence>
<evidence type="ECO:0000256" key="4">
    <source>
        <dbReference type="SAM" id="MobiDB-lite"/>
    </source>
</evidence>
<gene>
    <name evidence="5" type="ORF">RDB_LOCUS89967</name>
</gene>
<reference evidence="5" key="1">
    <citation type="submission" date="2021-01" db="EMBL/GenBank/DDBJ databases">
        <authorList>
            <person name="Kaushik A."/>
        </authorList>
    </citation>
    <scope>NUCLEOTIDE SEQUENCE</scope>
    <source>
        <strain evidence="5">Type strain: AG8-Rh-89/</strain>
    </source>
</reference>
<feature type="region of interest" description="Disordered" evidence="4">
    <location>
        <begin position="43"/>
        <end position="70"/>
    </location>
</feature>
<accession>A0A8H3CUI2</accession>
<dbReference type="GO" id="GO:0003735">
    <property type="term" value="F:structural constituent of ribosome"/>
    <property type="evidence" value="ECO:0007669"/>
    <property type="project" value="InterPro"/>
</dbReference>
<feature type="compositionally biased region" description="Pro residues" evidence="4">
    <location>
        <begin position="58"/>
        <end position="68"/>
    </location>
</feature>
<evidence type="ECO:0000313" key="5">
    <source>
        <dbReference type="EMBL" id="CAE6496264.1"/>
    </source>
</evidence>
<dbReference type="AlphaFoldDB" id="A0A8H3CUI2"/>
<proteinExistence type="inferred from homology"/>
<comment type="similarity">
    <text evidence="1">Belongs to the bacterial ribosomal protein bS21 family.</text>
</comment>
<dbReference type="Proteomes" id="UP000663850">
    <property type="component" value="Unassembled WGS sequence"/>
</dbReference>
<dbReference type="InterPro" id="IPR052837">
    <property type="entry name" value="Mitoribosomal_bS21"/>
</dbReference>
<dbReference type="PANTHER" id="PTHR41237">
    <property type="entry name" value="37S RIBOSOMAL PROTEIN MRP21, MITOCHONDRIAL"/>
    <property type="match status" value="1"/>
</dbReference>
<dbReference type="GO" id="GO:0006412">
    <property type="term" value="P:translation"/>
    <property type="evidence" value="ECO:0007669"/>
    <property type="project" value="InterPro"/>
</dbReference>
<dbReference type="GO" id="GO:1990904">
    <property type="term" value="C:ribonucleoprotein complex"/>
    <property type="evidence" value="ECO:0007669"/>
    <property type="project" value="UniProtKB-KW"/>
</dbReference>